<dbReference type="SUPFAM" id="SSF51735">
    <property type="entry name" value="NAD(P)-binding Rossmann-fold domains"/>
    <property type="match status" value="1"/>
</dbReference>
<keyword evidence="1" id="KW-0560">Oxidoreductase</keyword>
<organism evidence="3 4">
    <name type="scientific">Maricaulis salignorans</name>
    <dbReference type="NCBI Taxonomy" id="144026"/>
    <lineage>
        <taxon>Bacteria</taxon>
        <taxon>Pseudomonadati</taxon>
        <taxon>Pseudomonadota</taxon>
        <taxon>Alphaproteobacteria</taxon>
        <taxon>Maricaulales</taxon>
        <taxon>Maricaulaceae</taxon>
        <taxon>Maricaulis</taxon>
    </lineage>
</organism>
<dbReference type="AlphaFoldDB" id="A0A1G9PZ84"/>
<accession>A0A1G9PZ84</accession>
<dbReference type="InterPro" id="IPR011032">
    <property type="entry name" value="GroES-like_sf"/>
</dbReference>
<proteinExistence type="predicted"/>
<name>A0A1G9PZ84_9PROT</name>
<evidence type="ECO:0000313" key="3">
    <source>
        <dbReference type="EMBL" id="SDM03801.1"/>
    </source>
</evidence>
<keyword evidence="4" id="KW-1185">Reference proteome</keyword>
<dbReference type="CDD" id="cd05288">
    <property type="entry name" value="PGDH"/>
    <property type="match status" value="1"/>
</dbReference>
<gene>
    <name evidence="3" type="ORF">SAMN04488568_10487</name>
</gene>
<dbReference type="GO" id="GO:0016628">
    <property type="term" value="F:oxidoreductase activity, acting on the CH-CH group of donors, NAD or NADP as acceptor"/>
    <property type="evidence" value="ECO:0007669"/>
    <property type="project" value="InterPro"/>
</dbReference>
<dbReference type="InterPro" id="IPR036291">
    <property type="entry name" value="NAD(P)-bd_dom_sf"/>
</dbReference>
<dbReference type="Gene3D" id="3.40.50.720">
    <property type="entry name" value="NAD(P)-binding Rossmann-like Domain"/>
    <property type="match status" value="1"/>
</dbReference>
<dbReference type="Proteomes" id="UP000199759">
    <property type="component" value="Unassembled WGS sequence"/>
</dbReference>
<dbReference type="InterPro" id="IPR045010">
    <property type="entry name" value="MDR_fam"/>
</dbReference>
<dbReference type="InterPro" id="IPR013149">
    <property type="entry name" value="ADH-like_C"/>
</dbReference>
<dbReference type="PANTHER" id="PTHR43205:SF7">
    <property type="entry name" value="PROSTAGLANDIN REDUCTASE 1"/>
    <property type="match status" value="1"/>
</dbReference>
<dbReference type="STRING" id="144026.SAMN04488568_10487"/>
<dbReference type="Pfam" id="PF16884">
    <property type="entry name" value="ADH_N_2"/>
    <property type="match status" value="1"/>
</dbReference>
<dbReference type="Gene3D" id="3.90.180.10">
    <property type="entry name" value="Medium-chain alcohol dehydrogenases, catalytic domain"/>
    <property type="match status" value="1"/>
</dbReference>
<dbReference type="EMBL" id="FNHG01000004">
    <property type="protein sequence ID" value="SDM03801.1"/>
    <property type="molecule type" value="Genomic_DNA"/>
</dbReference>
<dbReference type="InterPro" id="IPR041694">
    <property type="entry name" value="ADH_N_2"/>
</dbReference>
<dbReference type="Pfam" id="PF00107">
    <property type="entry name" value="ADH_zinc_N"/>
    <property type="match status" value="1"/>
</dbReference>
<evidence type="ECO:0000313" key="4">
    <source>
        <dbReference type="Proteomes" id="UP000199759"/>
    </source>
</evidence>
<dbReference type="SUPFAM" id="SSF50129">
    <property type="entry name" value="GroES-like"/>
    <property type="match status" value="1"/>
</dbReference>
<dbReference type="RefSeq" id="WP_091767791.1">
    <property type="nucleotide sequence ID" value="NZ_FNHG01000004.1"/>
</dbReference>
<dbReference type="OrthoDB" id="9805663at2"/>
<reference evidence="3 4" key="1">
    <citation type="submission" date="2016-10" db="EMBL/GenBank/DDBJ databases">
        <authorList>
            <person name="de Groot N.N."/>
        </authorList>
    </citation>
    <scope>NUCLEOTIDE SEQUENCE [LARGE SCALE GENOMIC DNA]</scope>
    <source>
        <strain evidence="3 4">DSM 16077</strain>
    </source>
</reference>
<dbReference type="InterPro" id="IPR020843">
    <property type="entry name" value="ER"/>
</dbReference>
<sequence length="331" mass="35395">MKSREIHLNAYLKGAPKKENYSVVETELPAPAEGQVTVRNLYISVDPYMRGRMSGIKTYIDPFKLGAVMEGGAVGEVVESRFEGLKPGDHVMSMLGWREAYTASGKAVQKIDTSLLPPQAFLGIAGLTGLTAYVGIRRIIDLQAGETMWMSAGAGAVGSAGIQFAKAMGANVVATAGGQEKCDYLKTIGADHAIDYKATDDLTAAIRAAVPEGVDGYFENVGGTHFTAALNTLKQFGRMAACGMIQRYNDAEPASITDNLTFIVGKSLKIQGFIVSNHLDIQPEFIKDLSNWMMAGKITPAETIMDGIEKAPEAFTGLFAGLNKGKMLVKI</sequence>
<feature type="domain" description="Enoyl reductase (ER)" evidence="2">
    <location>
        <begin position="14"/>
        <end position="329"/>
    </location>
</feature>
<evidence type="ECO:0000259" key="2">
    <source>
        <dbReference type="SMART" id="SM00829"/>
    </source>
</evidence>
<dbReference type="SMART" id="SM00829">
    <property type="entry name" value="PKS_ER"/>
    <property type="match status" value="1"/>
</dbReference>
<protein>
    <recommendedName>
        <fullName evidence="2">Enoyl reductase (ER) domain-containing protein</fullName>
    </recommendedName>
</protein>
<evidence type="ECO:0000256" key="1">
    <source>
        <dbReference type="ARBA" id="ARBA00023002"/>
    </source>
</evidence>
<dbReference type="PANTHER" id="PTHR43205">
    <property type="entry name" value="PROSTAGLANDIN REDUCTASE"/>
    <property type="match status" value="1"/>
</dbReference>
<dbReference type="FunFam" id="3.40.50.720:FF:000121">
    <property type="entry name" value="Prostaglandin reductase 2"/>
    <property type="match status" value="1"/>
</dbReference>